<feature type="domain" description="Teneurin NHL" evidence="2">
    <location>
        <begin position="28"/>
        <end position="83"/>
    </location>
</feature>
<dbReference type="InterPro" id="IPR056822">
    <property type="entry name" value="TEN_NHL"/>
</dbReference>
<dbReference type="AlphaFoldDB" id="A0A6P2D107"/>
<dbReference type="Pfam" id="PF01436">
    <property type="entry name" value="NHL"/>
    <property type="match status" value="2"/>
</dbReference>
<evidence type="ECO:0000313" key="4">
    <source>
        <dbReference type="Proteomes" id="UP000464178"/>
    </source>
</evidence>
<feature type="domain" description="Teneurin NHL" evidence="2">
    <location>
        <begin position="88"/>
        <end position="140"/>
    </location>
</feature>
<dbReference type="EMBL" id="LR593886">
    <property type="protein sequence ID" value="VTR94941.1"/>
    <property type="molecule type" value="Genomic_DNA"/>
</dbReference>
<accession>A0A6P2D107</accession>
<gene>
    <name evidence="3" type="ORF">SOIL9_27730</name>
</gene>
<dbReference type="SUPFAM" id="SSF101898">
    <property type="entry name" value="NHL repeat"/>
    <property type="match status" value="1"/>
</dbReference>
<dbReference type="Gene3D" id="2.120.10.30">
    <property type="entry name" value="TolB, C-terminal domain"/>
    <property type="match status" value="3"/>
</dbReference>
<keyword evidence="4" id="KW-1185">Reference proteome</keyword>
<dbReference type="Pfam" id="PF25021">
    <property type="entry name" value="TEN_NHL"/>
    <property type="match status" value="3"/>
</dbReference>
<feature type="domain" description="Teneurin NHL" evidence="2">
    <location>
        <begin position="259"/>
        <end position="311"/>
    </location>
</feature>
<dbReference type="InterPro" id="IPR011042">
    <property type="entry name" value="6-blade_b-propeller_TolB-like"/>
</dbReference>
<reference evidence="3 4" key="1">
    <citation type="submission" date="2019-05" db="EMBL/GenBank/DDBJ databases">
        <authorList>
            <consortium name="Science for Life Laboratories"/>
        </authorList>
    </citation>
    <scope>NUCLEOTIDE SEQUENCE [LARGE SCALE GENOMIC DNA]</scope>
    <source>
        <strain evidence="3">Soil9</strain>
    </source>
</reference>
<evidence type="ECO:0000256" key="1">
    <source>
        <dbReference type="ARBA" id="ARBA00022737"/>
    </source>
</evidence>
<protein>
    <recommendedName>
        <fullName evidence="2">Teneurin NHL domain-containing protein</fullName>
    </recommendedName>
</protein>
<keyword evidence="1" id="KW-0677">Repeat</keyword>
<organism evidence="3 4">
    <name type="scientific">Gemmata massiliana</name>
    <dbReference type="NCBI Taxonomy" id="1210884"/>
    <lineage>
        <taxon>Bacteria</taxon>
        <taxon>Pseudomonadati</taxon>
        <taxon>Planctomycetota</taxon>
        <taxon>Planctomycetia</taxon>
        <taxon>Gemmatales</taxon>
        <taxon>Gemmataceae</taxon>
        <taxon>Gemmata</taxon>
    </lineage>
</organism>
<dbReference type="Proteomes" id="UP000464178">
    <property type="component" value="Chromosome"/>
</dbReference>
<name>A0A6P2D107_9BACT</name>
<dbReference type="KEGG" id="gms:SOIL9_27730"/>
<proteinExistence type="predicted"/>
<sequence>MLPVVLLVCSVGADPAPTIASPVGTGEQGFAGDGGPAAKAQLDQPFDVAFDRAGNLYFSDTFNHRVRKVDAKTGVISTVAGSGKKGFAGDGAKATDASLNEPYGVELDADGNLYIVDRLNFCVRKVDAKTAFISTVAGTGGKSGFGGDGGAADKALLVEPNGICLDGRGKLYIADVAGHRVRVVDLAKGTINTLAGTGKGATVGDGGALKDAVLFGSRAVAMAPDGRLYIVERNGHCVRIVDLTKGTIARFAGTGKKGYTGDGGKALDATFDGPKEIDVDKDGNVFLVDTENEAIRRIDAKTGVVTTVAGKGRTKTPGLGDNGPATAATLGRPHGVAVGPDGALYIGDTNSHRIRKVK</sequence>
<dbReference type="RefSeq" id="WP_162669419.1">
    <property type="nucleotide sequence ID" value="NZ_LR593886.1"/>
</dbReference>
<evidence type="ECO:0000259" key="2">
    <source>
        <dbReference type="Pfam" id="PF25021"/>
    </source>
</evidence>
<dbReference type="PANTHER" id="PTHR46388">
    <property type="entry name" value="NHL REPEAT-CONTAINING PROTEIN 2"/>
    <property type="match status" value="1"/>
</dbReference>
<evidence type="ECO:0000313" key="3">
    <source>
        <dbReference type="EMBL" id="VTR94941.1"/>
    </source>
</evidence>
<dbReference type="PANTHER" id="PTHR46388:SF2">
    <property type="entry name" value="NHL REPEAT-CONTAINING PROTEIN 2"/>
    <property type="match status" value="1"/>
</dbReference>
<dbReference type="InterPro" id="IPR001258">
    <property type="entry name" value="NHL_repeat"/>
</dbReference>